<evidence type="ECO:0000256" key="1">
    <source>
        <dbReference type="SAM" id="Phobius"/>
    </source>
</evidence>
<feature type="transmembrane region" description="Helical" evidence="1">
    <location>
        <begin position="162"/>
        <end position="183"/>
    </location>
</feature>
<evidence type="ECO:0000313" key="2">
    <source>
        <dbReference type="EMBL" id="KAK5967331.1"/>
    </source>
</evidence>
<proteinExistence type="predicted"/>
<dbReference type="Proteomes" id="UP001331761">
    <property type="component" value="Unassembled WGS sequence"/>
</dbReference>
<keyword evidence="1" id="KW-1133">Transmembrane helix</keyword>
<comment type="caution">
    <text evidence="2">The sequence shown here is derived from an EMBL/GenBank/DDBJ whole genome shotgun (WGS) entry which is preliminary data.</text>
</comment>
<protein>
    <submittedName>
        <fullName evidence="2">Uncharacterized protein</fullName>
    </submittedName>
</protein>
<sequence>MIFHDSNNFVRIPKQSLVCLIRMATMSVLTRNEYPIRIEQDEQEVEQEMTNSQSGGNPKRARAGGDGGCDCNEIFLIIIAVFIAANVIWDLWNYRNIYLLRIIVLSILVILIIVGIVTKSSICMLVVMICFAIALVIVILFLVLAIIVLFDNSISFSKRIVDLVQVILLVLFFLCACLASNTLRQRY</sequence>
<feature type="transmembrane region" description="Helical" evidence="1">
    <location>
        <begin position="74"/>
        <end position="92"/>
    </location>
</feature>
<accession>A0AAN8EV35</accession>
<keyword evidence="1" id="KW-0472">Membrane</keyword>
<evidence type="ECO:0000313" key="3">
    <source>
        <dbReference type="Proteomes" id="UP001331761"/>
    </source>
</evidence>
<keyword evidence="1" id="KW-0812">Transmembrane</keyword>
<dbReference type="AlphaFoldDB" id="A0AAN8EV35"/>
<feature type="transmembrane region" description="Helical" evidence="1">
    <location>
        <begin position="125"/>
        <end position="150"/>
    </location>
</feature>
<keyword evidence="3" id="KW-1185">Reference proteome</keyword>
<name>A0AAN8EV35_TRICO</name>
<gene>
    <name evidence="2" type="ORF">GCK32_007148</name>
</gene>
<feature type="transmembrane region" description="Helical" evidence="1">
    <location>
        <begin position="98"/>
        <end position="118"/>
    </location>
</feature>
<dbReference type="EMBL" id="WIXE01022596">
    <property type="protein sequence ID" value="KAK5967331.1"/>
    <property type="molecule type" value="Genomic_DNA"/>
</dbReference>
<organism evidence="2 3">
    <name type="scientific">Trichostrongylus colubriformis</name>
    <name type="common">Black scour worm</name>
    <dbReference type="NCBI Taxonomy" id="6319"/>
    <lineage>
        <taxon>Eukaryota</taxon>
        <taxon>Metazoa</taxon>
        <taxon>Ecdysozoa</taxon>
        <taxon>Nematoda</taxon>
        <taxon>Chromadorea</taxon>
        <taxon>Rhabditida</taxon>
        <taxon>Rhabditina</taxon>
        <taxon>Rhabditomorpha</taxon>
        <taxon>Strongyloidea</taxon>
        <taxon>Trichostrongylidae</taxon>
        <taxon>Trichostrongylus</taxon>
    </lineage>
</organism>
<reference evidence="2 3" key="1">
    <citation type="submission" date="2019-10" db="EMBL/GenBank/DDBJ databases">
        <title>Assembly and Annotation for the nematode Trichostrongylus colubriformis.</title>
        <authorList>
            <person name="Martin J."/>
        </authorList>
    </citation>
    <scope>NUCLEOTIDE SEQUENCE [LARGE SCALE GENOMIC DNA]</scope>
    <source>
        <strain evidence="2">G859</strain>
        <tissue evidence="2">Whole worm</tissue>
    </source>
</reference>